<sequence>MLEKLEDVISDVAPLLELVKSGVLAGVVSETGVVCDDVGGLSMNEEMVEFEAVAICDDVIIVCEDGELVMAAESLYEEVTVDANGNEPECTSDLRGTAVIESGVRVSEDANVTCDDLEPADSKLEDETMVEVAGSVTGVVKDNEIKLCVGAGCVLEVDANDISVCSNIRCRRIFCGVIKMLVAAITFTDTWACLGHQTLCVKEHPAKRRGNGSSFL</sequence>
<keyword evidence="2" id="KW-1185">Reference proteome</keyword>
<dbReference type="EMBL" id="JAUEPU010000009">
    <property type="protein sequence ID" value="KAK0499627.1"/>
    <property type="molecule type" value="Genomic_DNA"/>
</dbReference>
<evidence type="ECO:0000313" key="1">
    <source>
        <dbReference type="EMBL" id="KAK0499627.1"/>
    </source>
</evidence>
<protein>
    <submittedName>
        <fullName evidence="1">Uncharacterized protein</fullName>
    </submittedName>
</protein>
<accession>A0AA39QB46</accession>
<evidence type="ECO:0000313" key="2">
    <source>
        <dbReference type="Proteomes" id="UP001175228"/>
    </source>
</evidence>
<proteinExistence type="predicted"/>
<comment type="caution">
    <text evidence="1">The sequence shown here is derived from an EMBL/GenBank/DDBJ whole genome shotgun (WGS) entry which is preliminary data.</text>
</comment>
<name>A0AA39QB46_9AGAR</name>
<organism evidence="1 2">
    <name type="scientific">Armillaria luteobubalina</name>
    <dbReference type="NCBI Taxonomy" id="153913"/>
    <lineage>
        <taxon>Eukaryota</taxon>
        <taxon>Fungi</taxon>
        <taxon>Dikarya</taxon>
        <taxon>Basidiomycota</taxon>
        <taxon>Agaricomycotina</taxon>
        <taxon>Agaricomycetes</taxon>
        <taxon>Agaricomycetidae</taxon>
        <taxon>Agaricales</taxon>
        <taxon>Marasmiineae</taxon>
        <taxon>Physalacriaceae</taxon>
        <taxon>Armillaria</taxon>
    </lineage>
</organism>
<reference evidence="1" key="1">
    <citation type="submission" date="2023-06" db="EMBL/GenBank/DDBJ databases">
        <authorList>
            <consortium name="Lawrence Berkeley National Laboratory"/>
            <person name="Ahrendt S."/>
            <person name="Sahu N."/>
            <person name="Indic B."/>
            <person name="Wong-Bajracharya J."/>
            <person name="Merenyi Z."/>
            <person name="Ke H.-M."/>
            <person name="Monk M."/>
            <person name="Kocsube S."/>
            <person name="Drula E."/>
            <person name="Lipzen A."/>
            <person name="Balint B."/>
            <person name="Henrissat B."/>
            <person name="Andreopoulos B."/>
            <person name="Martin F.M."/>
            <person name="Harder C.B."/>
            <person name="Rigling D."/>
            <person name="Ford K.L."/>
            <person name="Foster G.D."/>
            <person name="Pangilinan J."/>
            <person name="Papanicolaou A."/>
            <person name="Barry K."/>
            <person name="LaButti K."/>
            <person name="Viragh M."/>
            <person name="Koriabine M."/>
            <person name="Yan M."/>
            <person name="Riley R."/>
            <person name="Champramary S."/>
            <person name="Plett K.L."/>
            <person name="Tsai I.J."/>
            <person name="Slot J."/>
            <person name="Sipos G."/>
            <person name="Plett J."/>
            <person name="Nagy L.G."/>
            <person name="Grigoriev I.V."/>
        </authorList>
    </citation>
    <scope>NUCLEOTIDE SEQUENCE</scope>
    <source>
        <strain evidence="1">HWK02</strain>
    </source>
</reference>
<dbReference type="Proteomes" id="UP001175228">
    <property type="component" value="Unassembled WGS sequence"/>
</dbReference>
<gene>
    <name evidence="1" type="ORF">EDD18DRAFT_1102948</name>
</gene>
<dbReference type="AlphaFoldDB" id="A0AA39QB46"/>